<proteinExistence type="predicted"/>
<dbReference type="EMBL" id="BK015221">
    <property type="protein sequence ID" value="DAD96605.1"/>
    <property type="molecule type" value="Genomic_DNA"/>
</dbReference>
<name>A0A8S5NP66_9CAUD</name>
<organism evidence="1">
    <name type="scientific">Siphoviridae sp. ctSP74</name>
    <dbReference type="NCBI Taxonomy" id="2826343"/>
    <lineage>
        <taxon>Viruses</taxon>
        <taxon>Duplodnaviria</taxon>
        <taxon>Heunggongvirae</taxon>
        <taxon>Uroviricota</taxon>
        <taxon>Caudoviricetes</taxon>
    </lineage>
</organism>
<protein>
    <submittedName>
        <fullName evidence="1">Uncharacterized protein</fullName>
    </submittedName>
</protein>
<sequence>MLVNINDDILELLKLDDLEETKDNKKNDRKYCECLYLRWNVDSFRI</sequence>
<accession>A0A8S5NP66</accession>
<reference evidence="1" key="1">
    <citation type="journal article" date="2021" name="Proc. Natl. Acad. Sci. U.S.A.">
        <title>A Catalog of Tens of Thousands of Viruses from Human Metagenomes Reveals Hidden Associations with Chronic Diseases.</title>
        <authorList>
            <person name="Tisza M.J."/>
            <person name="Buck C.B."/>
        </authorList>
    </citation>
    <scope>NUCLEOTIDE SEQUENCE</scope>
    <source>
        <strain evidence="1">CtSP74</strain>
    </source>
</reference>
<evidence type="ECO:0000313" key="1">
    <source>
        <dbReference type="EMBL" id="DAD96605.1"/>
    </source>
</evidence>